<dbReference type="InterPro" id="IPR027417">
    <property type="entry name" value="P-loop_NTPase"/>
</dbReference>
<proteinExistence type="predicted"/>
<evidence type="ECO:0000256" key="2">
    <source>
        <dbReference type="ARBA" id="ARBA00022448"/>
    </source>
</evidence>
<dbReference type="RefSeq" id="WP_270040338.1">
    <property type="nucleotide sequence ID" value="NZ_JAPDOD010000009.1"/>
</dbReference>
<dbReference type="InterPro" id="IPR003593">
    <property type="entry name" value="AAA+_ATPase"/>
</dbReference>
<sequence>MSAREAPHGGRDVAVTGAAATPAAAGDRTPLRATTLTVGYGDREVLHGVDVPLAAGQITAIVGANASGKSTLLRAFARLLKPSGGAVVLDGAEITSLPTRDVARRLGFLPQSPVPPEGLTVADLVQRGRFPHQRLGRRSSAEDRDRFEWALSATGIADLRERPLDRLSGGQRQRVWIAMALAQDTPILLLDEPTTYLDLAHQLEVLDLLADLNAAGRTIGIVLHDLNHACRYAHRLVALRDGVVHAAGPPGEIVDEELVEAVFGLKSRVIPDPVTGTPMCVPIGRTVTRVAGGAP</sequence>
<name>A0A9X3MTV1_9ACTN</name>
<keyword evidence="13" id="KW-1185">Reference proteome</keyword>
<evidence type="ECO:0000256" key="7">
    <source>
        <dbReference type="ARBA" id="ARBA00023004"/>
    </source>
</evidence>
<feature type="region of interest" description="Disordered" evidence="10">
    <location>
        <begin position="1"/>
        <end position="26"/>
    </location>
</feature>
<dbReference type="EMBL" id="JAPDOD010000009">
    <property type="protein sequence ID" value="MDA0161150.1"/>
    <property type="molecule type" value="Genomic_DNA"/>
</dbReference>
<evidence type="ECO:0000256" key="8">
    <source>
        <dbReference type="ARBA" id="ARBA00023065"/>
    </source>
</evidence>
<feature type="compositionally biased region" description="Basic and acidic residues" evidence="10">
    <location>
        <begin position="1"/>
        <end position="11"/>
    </location>
</feature>
<dbReference type="Proteomes" id="UP001149140">
    <property type="component" value="Unassembled WGS sequence"/>
</dbReference>
<dbReference type="GO" id="GO:0016887">
    <property type="term" value="F:ATP hydrolysis activity"/>
    <property type="evidence" value="ECO:0007669"/>
    <property type="project" value="InterPro"/>
</dbReference>
<dbReference type="PANTHER" id="PTHR42771:SF2">
    <property type="entry name" value="IRON(3+)-HYDROXAMATE IMPORT ATP-BINDING PROTEIN FHUC"/>
    <property type="match status" value="1"/>
</dbReference>
<dbReference type="Gene3D" id="3.40.50.300">
    <property type="entry name" value="P-loop containing nucleotide triphosphate hydrolases"/>
    <property type="match status" value="1"/>
</dbReference>
<evidence type="ECO:0000259" key="11">
    <source>
        <dbReference type="PROSITE" id="PS50893"/>
    </source>
</evidence>
<comment type="subcellular location">
    <subcellularLocation>
        <location evidence="1">Cell membrane</location>
        <topology evidence="1">Peripheral membrane protein</topology>
    </subcellularLocation>
</comment>
<evidence type="ECO:0000256" key="9">
    <source>
        <dbReference type="ARBA" id="ARBA00023136"/>
    </source>
</evidence>
<dbReference type="SUPFAM" id="SSF52540">
    <property type="entry name" value="P-loop containing nucleoside triphosphate hydrolases"/>
    <property type="match status" value="1"/>
</dbReference>
<dbReference type="Pfam" id="PF00005">
    <property type="entry name" value="ABC_tran"/>
    <property type="match status" value="1"/>
</dbReference>
<dbReference type="InterPro" id="IPR051535">
    <property type="entry name" value="Siderophore_ABC-ATPase"/>
</dbReference>
<keyword evidence="4" id="KW-0410">Iron transport</keyword>
<dbReference type="CDD" id="cd03214">
    <property type="entry name" value="ABC_Iron-Siderophores_B12_Hemin"/>
    <property type="match status" value="1"/>
</dbReference>
<feature type="domain" description="ABC transporter" evidence="11">
    <location>
        <begin position="31"/>
        <end position="266"/>
    </location>
</feature>
<dbReference type="FunFam" id="3.40.50.300:FF:000134">
    <property type="entry name" value="Iron-enterobactin ABC transporter ATP-binding protein"/>
    <property type="match status" value="1"/>
</dbReference>
<dbReference type="GO" id="GO:0005886">
    <property type="term" value="C:plasma membrane"/>
    <property type="evidence" value="ECO:0007669"/>
    <property type="project" value="UniProtKB-SubCell"/>
</dbReference>
<dbReference type="PANTHER" id="PTHR42771">
    <property type="entry name" value="IRON(3+)-HYDROXAMATE IMPORT ATP-BINDING PROTEIN FHUC"/>
    <property type="match status" value="1"/>
</dbReference>
<dbReference type="SMART" id="SM00382">
    <property type="entry name" value="AAA"/>
    <property type="match status" value="1"/>
</dbReference>
<comment type="caution">
    <text evidence="12">The sequence shown here is derived from an EMBL/GenBank/DDBJ whole genome shotgun (WGS) entry which is preliminary data.</text>
</comment>
<evidence type="ECO:0000256" key="3">
    <source>
        <dbReference type="ARBA" id="ARBA00022475"/>
    </source>
</evidence>
<evidence type="ECO:0000256" key="4">
    <source>
        <dbReference type="ARBA" id="ARBA00022496"/>
    </source>
</evidence>
<dbReference type="GO" id="GO:0005524">
    <property type="term" value="F:ATP binding"/>
    <property type="evidence" value="ECO:0007669"/>
    <property type="project" value="UniProtKB-KW"/>
</dbReference>
<dbReference type="InterPro" id="IPR017871">
    <property type="entry name" value="ABC_transporter-like_CS"/>
</dbReference>
<keyword evidence="8" id="KW-0406">Ion transport</keyword>
<dbReference type="GO" id="GO:0006826">
    <property type="term" value="P:iron ion transport"/>
    <property type="evidence" value="ECO:0007669"/>
    <property type="project" value="UniProtKB-KW"/>
</dbReference>
<reference evidence="12" key="1">
    <citation type="submission" date="2022-10" db="EMBL/GenBank/DDBJ databases">
        <title>The WGS of Solirubrobacter ginsenosidimutans DSM 21036.</title>
        <authorList>
            <person name="Jiang Z."/>
        </authorList>
    </citation>
    <scope>NUCLEOTIDE SEQUENCE</scope>
    <source>
        <strain evidence="12">DSM 21036</strain>
    </source>
</reference>
<dbReference type="InterPro" id="IPR003439">
    <property type="entry name" value="ABC_transporter-like_ATP-bd"/>
</dbReference>
<keyword evidence="6 12" id="KW-0067">ATP-binding</keyword>
<evidence type="ECO:0000256" key="5">
    <source>
        <dbReference type="ARBA" id="ARBA00022741"/>
    </source>
</evidence>
<dbReference type="PROSITE" id="PS50893">
    <property type="entry name" value="ABC_TRANSPORTER_2"/>
    <property type="match status" value="1"/>
</dbReference>
<evidence type="ECO:0000256" key="10">
    <source>
        <dbReference type="SAM" id="MobiDB-lite"/>
    </source>
</evidence>
<feature type="compositionally biased region" description="Low complexity" evidence="10">
    <location>
        <begin position="13"/>
        <end position="26"/>
    </location>
</feature>
<dbReference type="AlphaFoldDB" id="A0A9X3MTV1"/>
<dbReference type="PROSITE" id="PS00211">
    <property type="entry name" value="ABC_TRANSPORTER_1"/>
    <property type="match status" value="1"/>
</dbReference>
<keyword evidence="7" id="KW-0408">Iron</keyword>
<evidence type="ECO:0000256" key="6">
    <source>
        <dbReference type="ARBA" id="ARBA00022840"/>
    </source>
</evidence>
<gene>
    <name evidence="12" type="ORF">OM076_12805</name>
</gene>
<evidence type="ECO:0000313" key="12">
    <source>
        <dbReference type="EMBL" id="MDA0161150.1"/>
    </source>
</evidence>
<keyword evidence="2" id="KW-0813">Transport</keyword>
<accession>A0A9X3MTV1</accession>
<evidence type="ECO:0000313" key="13">
    <source>
        <dbReference type="Proteomes" id="UP001149140"/>
    </source>
</evidence>
<organism evidence="12 13">
    <name type="scientific">Solirubrobacter ginsenosidimutans</name>
    <dbReference type="NCBI Taxonomy" id="490573"/>
    <lineage>
        <taxon>Bacteria</taxon>
        <taxon>Bacillati</taxon>
        <taxon>Actinomycetota</taxon>
        <taxon>Thermoleophilia</taxon>
        <taxon>Solirubrobacterales</taxon>
        <taxon>Solirubrobacteraceae</taxon>
        <taxon>Solirubrobacter</taxon>
    </lineage>
</organism>
<protein>
    <submittedName>
        <fullName evidence="12">ABC transporter ATP-binding protein</fullName>
    </submittedName>
</protein>
<keyword evidence="3" id="KW-1003">Cell membrane</keyword>
<keyword evidence="9" id="KW-0472">Membrane</keyword>
<keyword evidence="5" id="KW-0547">Nucleotide-binding</keyword>
<evidence type="ECO:0000256" key="1">
    <source>
        <dbReference type="ARBA" id="ARBA00004202"/>
    </source>
</evidence>